<evidence type="ECO:0000313" key="1">
    <source>
        <dbReference type="EMBL" id="GAA4306757.1"/>
    </source>
</evidence>
<dbReference type="EMBL" id="BAABFT010000001">
    <property type="protein sequence ID" value="GAA4306757.1"/>
    <property type="molecule type" value="Genomic_DNA"/>
</dbReference>
<protein>
    <recommendedName>
        <fullName evidence="3">Universal stress protein family protein</fullName>
    </recommendedName>
</protein>
<reference evidence="2" key="1">
    <citation type="journal article" date="2019" name="Int. J. Syst. Evol. Microbiol.">
        <title>The Global Catalogue of Microorganisms (GCM) 10K type strain sequencing project: providing services to taxonomists for standard genome sequencing and annotation.</title>
        <authorList>
            <consortium name="The Broad Institute Genomics Platform"/>
            <consortium name="The Broad Institute Genome Sequencing Center for Infectious Disease"/>
            <person name="Wu L."/>
            <person name="Ma J."/>
        </authorList>
    </citation>
    <scope>NUCLEOTIDE SEQUENCE [LARGE SCALE GENOMIC DNA]</scope>
    <source>
        <strain evidence="2">JCM 17705</strain>
    </source>
</reference>
<name>A0ABP8FLM8_9SPHI</name>
<dbReference type="Gene3D" id="3.40.50.12370">
    <property type="match status" value="1"/>
</dbReference>
<sequence length="296" mass="32995">MKTIVYLTDADEIACTVAKYALATAYKLKANLLLYSSISIDERYPIPDEQTDEYVACKKLKKANIEVGFTILRSQLEVDLQQNYPADGFIPAIDYACWEGSFTESVSVLSYNKDILMMVLANNEHETLYGYVSDADFQQTLDAAKLPLLIVPENNAVGGFDKILFATDGRYNEIDYIQSLTGFAKYFDASIIVSAIGGKNKLTSNQKALKLFMSDLAFKLNFGRASYYELPDNVDAPLEWLIDNEQVDLIAVAHRKGIFADRLLSMGISKEKVSQLNIPMLVYSGDKASVFSTVNL</sequence>
<comment type="caution">
    <text evidence="1">The sequence shown here is derived from an EMBL/GenBank/DDBJ whole genome shotgun (WGS) entry which is preliminary data.</text>
</comment>
<keyword evidence="2" id="KW-1185">Reference proteome</keyword>
<evidence type="ECO:0000313" key="2">
    <source>
        <dbReference type="Proteomes" id="UP001500582"/>
    </source>
</evidence>
<proteinExistence type="predicted"/>
<dbReference type="Proteomes" id="UP001500582">
    <property type="component" value="Unassembled WGS sequence"/>
</dbReference>
<accession>A0ABP8FLM8</accession>
<organism evidence="1 2">
    <name type="scientific">Mucilaginibacter gynuensis</name>
    <dbReference type="NCBI Taxonomy" id="1302236"/>
    <lineage>
        <taxon>Bacteria</taxon>
        <taxon>Pseudomonadati</taxon>
        <taxon>Bacteroidota</taxon>
        <taxon>Sphingobacteriia</taxon>
        <taxon>Sphingobacteriales</taxon>
        <taxon>Sphingobacteriaceae</taxon>
        <taxon>Mucilaginibacter</taxon>
    </lineage>
</organism>
<dbReference type="RefSeq" id="WP_345208922.1">
    <property type="nucleotide sequence ID" value="NZ_BAABFT010000001.1"/>
</dbReference>
<evidence type="ECO:0008006" key="3">
    <source>
        <dbReference type="Google" id="ProtNLM"/>
    </source>
</evidence>
<gene>
    <name evidence="1" type="ORF">GCM10023149_00130</name>
</gene>